<keyword evidence="15" id="KW-0175">Coiled coil</keyword>
<evidence type="ECO:0000256" key="1">
    <source>
        <dbReference type="ARBA" id="ARBA00000971"/>
    </source>
</evidence>
<dbReference type="EMBL" id="LHQM01000038">
    <property type="protein sequence ID" value="KPJ21904.1"/>
    <property type="molecule type" value="Genomic_DNA"/>
</dbReference>
<dbReference type="Pfam" id="PF00254">
    <property type="entry name" value="FKBP_C"/>
    <property type="match status" value="1"/>
</dbReference>
<dbReference type="Gene3D" id="1.10.3120.10">
    <property type="entry name" value="Trigger factor, C-terminal domain"/>
    <property type="match status" value="1"/>
</dbReference>
<dbReference type="STRING" id="119224.AKK44_07430"/>
<evidence type="ECO:0000256" key="13">
    <source>
        <dbReference type="PROSITE-ProRule" id="PRU00277"/>
    </source>
</evidence>
<proteinExistence type="inferred from homology"/>
<dbReference type="HAMAP" id="MF_00303">
    <property type="entry name" value="Trigger_factor_Tig"/>
    <property type="match status" value="1"/>
</dbReference>
<dbReference type="PATRIC" id="fig|119224.3.peg.1233"/>
<dbReference type="Pfam" id="PF05698">
    <property type="entry name" value="Trigger_C"/>
    <property type="match status" value="1"/>
</dbReference>
<comment type="function">
    <text evidence="10 12">Involved in protein export. Acts as a chaperone by maintaining the newly synthesized protein in an open conformation. Functions as a peptidyl-prolyl cis-trans isomerase.</text>
</comment>
<evidence type="ECO:0000256" key="10">
    <source>
        <dbReference type="ARBA" id="ARBA00024849"/>
    </source>
</evidence>
<dbReference type="PANTHER" id="PTHR30560">
    <property type="entry name" value="TRIGGER FACTOR CHAPERONE AND PEPTIDYL-PROLYL CIS/TRANS ISOMERASE"/>
    <property type="match status" value="1"/>
</dbReference>
<evidence type="ECO:0000256" key="14">
    <source>
        <dbReference type="RuleBase" id="RU003914"/>
    </source>
</evidence>
<dbReference type="GO" id="GO:0051083">
    <property type="term" value="P:'de novo' cotranslational protein folding"/>
    <property type="evidence" value="ECO:0007669"/>
    <property type="project" value="TreeGrafter"/>
</dbReference>
<feature type="domain" description="PPIase FKBP-type" evidence="16">
    <location>
        <begin position="163"/>
        <end position="248"/>
    </location>
</feature>
<dbReference type="Gene3D" id="3.10.50.40">
    <property type="match status" value="1"/>
</dbReference>
<dbReference type="InterPro" id="IPR008881">
    <property type="entry name" value="Trigger_fac_ribosome-bd_bac"/>
</dbReference>
<keyword evidence="5 12" id="KW-0132">Cell division</keyword>
<keyword evidence="6 12" id="KW-0697">Rotamase</keyword>
<dbReference type="Proteomes" id="UP000049578">
    <property type="component" value="Unassembled WGS sequence"/>
</dbReference>
<dbReference type="InterPro" id="IPR027304">
    <property type="entry name" value="Trigger_fact/SurA_dom_sf"/>
</dbReference>
<dbReference type="RefSeq" id="WP_054279154.1">
    <property type="nucleotide sequence ID" value="NZ_LHQM01000038.1"/>
</dbReference>
<evidence type="ECO:0000256" key="15">
    <source>
        <dbReference type="SAM" id="Coils"/>
    </source>
</evidence>
<gene>
    <name evidence="12 17" type="primary">tig</name>
    <name evidence="17" type="ORF">AKK44_07430</name>
</gene>
<dbReference type="EC" id="5.2.1.8" evidence="3 12"/>
<dbReference type="Gene3D" id="3.30.70.1050">
    <property type="entry name" value="Trigger factor ribosome-binding domain"/>
    <property type="match status" value="1"/>
</dbReference>
<comment type="domain">
    <text evidence="12">Consists of 3 domains; the N-terminus binds the ribosome, the middle domain has PPIase activity, while the C-terminus has intrinsic chaperone activity on its own.</text>
</comment>
<evidence type="ECO:0000256" key="6">
    <source>
        <dbReference type="ARBA" id="ARBA00023110"/>
    </source>
</evidence>
<dbReference type="AlphaFoldDB" id="A0A0P6SQG4"/>
<dbReference type="InterPro" id="IPR036611">
    <property type="entry name" value="Trigger_fac_ribosome-bd_sf"/>
</dbReference>
<evidence type="ECO:0000313" key="18">
    <source>
        <dbReference type="Proteomes" id="UP000049578"/>
    </source>
</evidence>
<evidence type="ECO:0000256" key="12">
    <source>
        <dbReference type="HAMAP-Rule" id="MF_00303"/>
    </source>
</evidence>
<evidence type="ECO:0000256" key="8">
    <source>
        <dbReference type="ARBA" id="ARBA00023235"/>
    </source>
</evidence>
<dbReference type="GO" id="GO:0003755">
    <property type="term" value="F:peptidyl-prolyl cis-trans isomerase activity"/>
    <property type="evidence" value="ECO:0007669"/>
    <property type="project" value="UniProtKB-UniRule"/>
</dbReference>
<dbReference type="GO" id="GO:0015031">
    <property type="term" value="P:protein transport"/>
    <property type="evidence" value="ECO:0007669"/>
    <property type="project" value="UniProtKB-UniRule"/>
</dbReference>
<evidence type="ECO:0000256" key="9">
    <source>
        <dbReference type="ARBA" id="ARBA00023306"/>
    </source>
</evidence>
<reference evidence="17 18" key="1">
    <citation type="submission" date="2015-08" db="EMBL/GenBank/DDBJ databases">
        <title>Genome sequence of Streptococcus phocae subsp. phocae ATCC 51973T isolated from liver specimen obtained from seal.</title>
        <authorList>
            <person name="Avendano-Herrera R."/>
        </authorList>
    </citation>
    <scope>NUCLEOTIDE SEQUENCE [LARGE SCALE GENOMIC DNA]</scope>
    <source>
        <strain evidence="17 18">ATCC 51973</strain>
    </source>
</reference>
<comment type="similarity">
    <text evidence="2 12 14">Belongs to the FKBP-type PPIase family. Tig subfamily.</text>
</comment>
<dbReference type="GO" id="GO:0005737">
    <property type="term" value="C:cytoplasm"/>
    <property type="evidence" value="ECO:0007669"/>
    <property type="project" value="UniProtKB-SubCell"/>
</dbReference>
<name>A0A0P6SQG4_9STRE</name>
<dbReference type="SUPFAM" id="SSF54534">
    <property type="entry name" value="FKBP-like"/>
    <property type="match status" value="1"/>
</dbReference>
<accession>A0A0P6SQG4</accession>
<comment type="subcellular location">
    <subcellularLocation>
        <location evidence="12">Cytoplasm</location>
    </subcellularLocation>
    <text evidence="12">About half TF is bound to the ribosome near the polypeptide exit tunnel while the other half is free in the cytoplasm.</text>
</comment>
<organism evidence="17 18">
    <name type="scientific">Streptococcus phocae</name>
    <dbReference type="NCBI Taxonomy" id="119224"/>
    <lineage>
        <taxon>Bacteria</taxon>
        <taxon>Bacillati</taxon>
        <taxon>Bacillota</taxon>
        <taxon>Bacilli</taxon>
        <taxon>Lactobacillales</taxon>
        <taxon>Streptococcaceae</taxon>
        <taxon>Streptococcus</taxon>
    </lineage>
</organism>
<dbReference type="NCBIfam" id="TIGR00115">
    <property type="entry name" value="tig"/>
    <property type="match status" value="1"/>
</dbReference>
<dbReference type="SUPFAM" id="SSF109998">
    <property type="entry name" value="Triger factor/SurA peptide-binding domain-like"/>
    <property type="match status" value="1"/>
</dbReference>
<dbReference type="InterPro" id="IPR005215">
    <property type="entry name" value="Trig_fac"/>
</dbReference>
<evidence type="ECO:0000313" key="17">
    <source>
        <dbReference type="EMBL" id="KPJ21904.1"/>
    </source>
</evidence>
<dbReference type="PROSITE" id="PS50059">
    <property type="entry name" value="FKBP_PPIASE"/>
    <property type="match status" value="1"/>
</dbReference>
<evidence type="ECO:0000256" key="7">
    <source>
        <dbReference type="ARBA" id="ARBA00023186"/>
    </source>
</evidence>
<evidence type="ECO:0000256" key="11">
    <source>
        <dbReference type="ARBA" id="ARBA00029986"/>
    </source>
</evidence>
<evidence type="ECO:0000256" key="2">
    <source>
        <dbReference type="ARBA" id="ARBA00005464"/>
    </source>
</evidence>
<keyword evidence="8 12" id="KW-0413">Isomerase</keyword>
<comment type="catalytic activity">
    <reaction evidence="1 12 13">
        <text>[protein]-peptidylproline (omega=180) = [protein]-peptidylproline (omega=0)</text>
        <dbReference type="Rhea" id="RHEA:16237"/>
        <dbReference type="Rhea" id="RHEA-COMP:10747"/>
        <dbReference type="Rhea" id="RHEA-COMP:10748"/>
        <dbReference type="ChEBI" id="CHEBI:83833"/>
        <dbReference type="ChEBI" id="CHEBI:83834"/>
        <dbReference type="EC" id="5.2.1.8"/>
    </reaction>
</comment>
<evidence type="ECO:0000256" key="3">
    <source>
        <dbReference type="ARBA" id="ARBA00013194"/>
    </source>
</evidence>
<sequence length="428" mass="47379">MSTSFENKATNHGVITFTIGQEQIKPALDQAFNKVKKDLNVPGFRKGHLPRPIFNQKFGEEVLYEDALNIVLPAAYEGAVAELALDVVAQPKIDVVSMEKGQDWTITAEVVTKPEVKLGDYKDLTVSVEASKEVTDAEVDEKIERERKNLAELVIKEEAAVEGDTVVIDFVGSVDGVEFDGGKGDNFSLELGSGQFIPGFEEQLIGKKAGETVDVVVTFPEDYQAEDLAGKEAKFVTTIHDVKTKEVPELDDELAKDIDETVETLEDLKAKYRQELAASKEMAYDDAVEAAAIELAVENAEIVELPEEMVHDEVHRSVNEFMGNMQRQGISPDMYFQLTGTTKEDLHKQYEAEADKRVKTNLVIEAIAKAEGFEASEDEIEKEINDLATEYNMPVDQVRTLLSADMLKHDIAMKKAVEVITSSAKVSE</sequence>
<dbReference type="Pfam" id="PF05697">
    <property type="entry name" value="Trigger_N"/>
    <property type="match status" value="1"/>
</dbReference>
<dbReference type="GO" id="GO:0043335">
    <property type="term" value="P:protein unfolding"/>
    <property type="evidence" value="ECO:0007669"/>
    <property type="project" value="TreeGrafter"/>
</dbReference>
<comment type="caution">
    <text evidence="17">The sequence shown here is derived from an EMBL/GenBank/DDBJ whole genome shotgun (WGS) entry which is preliminary data.</text>
</comment>
<feature type="coiled-coil region" evidence="15">
    <location>
        <begin position="251"/>
        <end position="282"/>
    </location>
</feature>
<dbReference type="InterPro" id="IPR008880">
    <property type="entry name" value="Trigger_fac_C"/>
</dbReference>
<keyword evidence="7 12" id="KW-0143">Chaperone</keyword>
<evidence type="ECO:0000259" key="16">
    <source>
        <dbReference type="PROSITE" id="PS50059"/>
    </source>
</evidence>
<dbReference type="InterPro" id="IPR001179">
    <property type="entry name" value="PPIase_FKBP_dom"/>
</dbReference>
<dbReference type="GO" id="GO:0043022">
    <property type="term" value="F:ribosome binding"/>
    <property type="evidence" value="ECO:0007669"/>
    <property type="project" value="TreeGrafter"/>
</dbReference>
<dbReference type="PIRSF" id="PIRSF003095">
    <property type="entry name" value="Trigger_factor"/>
    <property type="match status" value="1"/>
</dbReference>
<keyword evidence="18" id="KW-1185">Reference proteome</keyword>
<dbReference type="PANTHER" id="PTHR30560:SF3">
    <property type="entry name" value="TRIGGER FACTOR-LIKE PROTEIN TIG, CHLOROPLASTIC"/>
    <property type="match status" value="1"/>
</dbReference>
<dbReference type="GO" id="GO:0044183">
    <property type="term" value="F:protein folding chaperone"/>
    <property type="evidence" value="ECO:0007669"/>
    <property type="project" value="TreeGrafter"/>
</dbReference>
<keyword evidence="9 12" id="KW-0131">Cell cycle</keyword>
<dbReference type="InterPro" id="IPR037041">
    <property type="entry name" value="Trigger_fac_C_sf"/>
</dbReference>
<dbReference type="GO" id="GO:0051301">
    <property type="term" value="P:cell division"/>
    <property type="evidence" value="ECO:0007669"/>
    <property type="project" value="UniProtKB-KW"/>
</dbReference>
<dbReference type="SUPFAM" id="SSF102735">
    <property type="entry name" value="Trigger factor ribosome-binding domain"/>
    <property type="match status" value="1"/>
</dbReference>
<evidence type="ECO:0000256" key="4">
    <source>
        <dbReference type="ARBA" id="ARBA00016902"/>
    </source>
</evidence>
<keyword evidence="12" id="KW-0963">Cytoplasm</keyword>
<dbReference type="FunFam" id="3.10.50.40:FF:000001">
    <property type="entry name" value="Trigger factor"/>
    <property type="match status" value="1"/>
</dbReference>
<evidence type="ECO:0000256" key="5">
    <source>
        <dbReference type="ARBA" id="ARBA00022618"/>
    </source>
</evidence>
<dbReference type="InterPro" id="IPR046357">
    <property type="entry name" value="PPIase_dom_sf"/>
</dbReference>
<protein>
    <recommendedName>
        <fullName evidence="4 12">Trigger factor</fullName>
        <shortName evidence="12">TF</shortName>
        <ecNumber evidence="3 12">5.2.1.8</ecNumber>
    </recommendedName>
    <alternativeName>
        <fullName evidence="11 12">PPIase</fullName>
    </alternativeName>
</protein>